<accession>A0ABR2BLZ4</accession>
<evidence type="ECO:0000313" key="2">
    <source>
        <dbReference type="Proteomes" id="UP001472677"/>
    </source>
</evidence>
<organism evidence="1 2">
    <name type="scientific">Hibiscus sabdariffa</name>
    <name type="common">roselle</name>
    <dbReference type="NCBI Taxonomy" id="183260"/>
    <lineage>
        <taxon>Eukaryota</taxon>
        <taxon>Viridiplantae</taxon>
        <taxon>Streptophyta</taxon>
        <taxon>Embryophyta</taxon>
        <taxon>Tracheophyta</taxon>
        <taxon>Spermatophyta</taxon>
        <taxon>Magnoliopsida</taxon>
        <taxon>eudicotyledons</taxon>
        <taxon>Gunneridae</taxon>
        <taxon>Pentapetalae</taxon>
        <taxon>rosids</taxon>
        <taxon>malvids</taxon>
        <taxon>Malvales</taxon>
        <taxon>Malvaceae</taxon>
        <taxon>Malvoideae</taxon>
        <taxon>Hibiscus</taxon>
    </lineage>
</organism>
<comment type="caution">
    <text evidence="1">The sequence shown here is derived from an EMBL/GenBank/DDBJ whole genome shotgun (WGS) entry which is preliminary data.</text>
</comment>
<keyword evidence="2" id="KW-1185">Reference proteome</keyword>
<dbReference type="Proteomes" id="UP001472677">
    <property type="component" value="Unassembled WGS sequence"/>
</dbReference>
<evidence type="ECO:0000313" key="1">
    <source>
        <dbReference type="EMBL" id="KAK8508154.1"/>
    </source>
</evidence>
<proteinExistence type="predicted"/>
<sequence length="121" mass="12948">MLESPLERLIEWMEFGKMSRALPPSAGDADADALPSISVLIIHSSKFCPNVLPIFEDIPAHSRNEMSYSSRSGQVGGWADSATSLSTVGIFLADIINVAPFPAPSSSLQNLRADVSTTTLQ</sequence>
<name>A0ABR2BLZ4_9ROSI</name>
<gene>
    <name evidence="1" type="ORF">V6N12_025255</name>
</gene>
<reference evidence="1 2" key="1">
    <citation type="journal article" date="2024" name="G3 (Bethesda)">
        <title>Genome assembly of Hibiscus sabdariffa L. provides insights into metabolisms of medicinal natural products.</title>
        <authorList>
            <person name="Kim T."/>
        </authorList>
    </citation>
    <scope>NUCLEOTIDE SEQUENCE [LARGE SCALE GENOMIC DNA]</scope>
    <source>
        <strain evidence="1">TK-2024</strain>
        <tissue evidence="1">Old leaves</tissue>
    </source>
</reference>
<dbReference type="EMBL" id="JBBPBM010000104">
    <property type="protein sequence ID" value="KAK8508154.1"/>
    <property type="molecule type" value="Genomic_DNA"/>
</dbReference>
<protein>
    <submittedName>
        <fullName evidence="1">Uncharacterized protein</fullName>
    </submittedName>
</protein>